<evidence type="ECO:0000256" key="2">
    <source>
        <dbReference type="ARBA" id="ARBA00022737"/>
    </source>
</evidence>
<dbReference type="SUPFAM" id="SSF117281">
    <property type="entry name" value="Kelch motif"/>
    <property type="match status" value="1"/>
</dbReference>
<feature type="region of interest" description="Disordered" evidence="4">
    <location>
        <begin position="951"/>
        <end position="989"/>
    </location>
</feature>
<dbReference type="PANTHER" id="PTHR45632:SF17">
    <property type="entry name" value="KELCH-LIKE PROTEIN 31"/>
    <property type="match status" value="1"/>
</dbReference>
<dbReference type="SUPFAM" id="SSF50965">
    <property type="entry name" value="Galactose oxidase, central domain"/>
    <property type="match status" value="1"/>
</dbReference>
<sequence>MLKDCSSSNKLFKELKTHAKLVLTNLNMLRKQKELCDVLLIIGQSKIPAHRAVLSACSPYFKAMFTGELAESRLTEIVIHDVDENAMDLLIEFCYTSTILVDEKNVQLLLPAAGILQIQEVQDTCCEFLKTQLDPSNCLGIRAFADTHSCRELLKIADRYTQHNFNEVKESEEFSFLPITQLIDIVSSDELNMTSEEDVFNAVMQWVQFNVEQRKQYLPQILEHVRFPLMNARFLVSTVSSDPLIRSDQTCRDLVDEAKDYLLLPQERLNMQGPRTRPRKPIKPGEVLFAVGGWCSGDAIASVEMYDPSTNEWRAVAPMSKRRCGVGVAVLNNLLYAVGGHDGTSYLNSVERFDPQTNQWSSEVSPTSSCRTSVGVAVLDGCLFAVGGQDGMSCLNLVEKYDPSLQRWIRVTSMCTKRLGVAVAVLDGYLYAIGGSDGQCPLSTVERYDPKISKWSAVASMTTRRKHLGCAVFNGYIYAVGGRDDATELSTAERYNPKTNQWSTVVAMNSRRSGVGLAVVNGQLMAIGGFDGAAYLKSVELYDSEQNSWKLNGGMNCRRLGGGVGVIKLHHLDSILSVLITNADDIKNRSLSKLISFSSSLMNIQHETMQTMNSADLQQYSSSGDVDDSGLHDDLGDDLSLQLNSTISNLVIKGRVPKPDDERKLFVGQLSSDITKDDLFNYFSKFGKIEDVTIKYDVPGGRARGFAFILYDKKDSLQQALQSQEHYINNFQIDPKPAHRRPAVTNPVKKIFIGQLPLEFPEEDLRNYFQQYGPIENIDLPIDREKNCRRPFCFISFNSEKTAEEVLRQQRHMINGVSIEVRPAKPRAHEQGAGGNMTPQSMMSGGGNNSSYDGNSVGNSYGGHMNQWSQGGNSGSYWKSDNNNQNTNSFAQWSQGTNGGSLSSDNYPHQSSAVYNMYPQQMSSNSTHSYPNYGQPQTNYASAYGQYSEQAGYGGSQGTSISNTWNPQQQPQYATTQQQQQQQQQQSAQSAYDRQSLYAYYAANYAAQLYNQQQQSQQTQSGVKMDPSLSSNNGGAGDAIGLAQKQSNLSSSAYHSYQ</sequence>
<dbReference type="SMART" id="SM00612">
    <property type="entry name" value="Kelch"/>
    <property type="match status" value="6"/>
</dbReference>
<dbReference type="InterPro" id="IPR000210">
    <property type="entry name" value="BTB/POZ_dom"/>
</dbReference>
<feature type="compositionally biased region" description="Low complexity" evidence="4">
    <location>
        <begin position="967"/>
        <end position="989"/>
    </location>
</feature>
<dbReference type="EMBL" id="CAJOBA010000024">
    <property type="protein sequence ID" value="CAF3495618.1"/>
    <property type="molecule type" value="Genomic_DNA"/>
</dbReference>
<evidence type="ECO:0000256" key="1">
    <source>
        <dbReference type="ARBA" id="ARBA00022441"/>
    </source>
</evidence>
<dbReference type="SUPFAM" id="SSF54695">
    <property type="entry name" value="POZ domain"/>
    <property type="match status" value="1"/>
</dbReference>
<dbReference type="GO" id="GO:0005737">
    <property type="term" value="C:cytoplasm"/>
    <property type="evidence" value="ECO:0007669"/>
    <property type="project" value="UniProtKB-ARBA"/>
</dbReference>
<dbReference type="FunFam" id="3.30.710.10:FF:000001">
    <property type="entry name" value="Kelch-like family member 20"/>
    <property type="match status" value="1"/>
</dbReference>
<dbReference type="InterPro" id="IPR011043">
    <property type="entry name" value="Gal_Oxase/kelch_b-propeller"/>
</dbReference>
<dbReference type="PANTHER" id="PTHR45632">
    <property type="entry name" value="LD33804P"/>
    <property type="match status" value="1"/>
</dbReference>
<gene>
    <name evidence="7" type="ORF">OVA965_LOCUS221</name>
    <name evidence="8" type="ORF">TMI583_LOCUS221</name>
</gene>
<dbReference type="InterPro" id="IPR011705">
    <property type="entry name" value="BACK"/>
</dbReference>
<dbReference type="FunFam" id="1.25.40.420:FF:000001">
    <property type="entry name" value="Kelch-like family member 12"/>
    <property type="match status" value="1"/>
</dbReference>
<dbReference type="InterPro" id="IPR015915">
    <property type="entry name" value="Kelch-typ_b-propeller"/>
</dbReference>
<accession>A0A8S2CMT6</accession>
<dbReference type="Gene3D" id="3.30.710.10">
    <property type="entry name" value="Potassium Channel Kv1.1, Chain A"/>
    <property type="match status" value="1"/>
</dbReference>
<dbReference type="Pfam" id="PF24681">
    <property type="entry name" value="Kelch_KLHDC2_KLHL20_DRC7"/>
    <property type="match status" value="1"/>
</dbReference>
<dbReference type="Pfam" id="PF00076">
    <property type="entry name" value="RRM_1"/>
    <property type="match status" value="2"/>
</dbReference>
<dbReference type="SMART" id="SM00360">
    <property type="entry name" value="RRM"/>
    <property type="match status" value="2"/>
</dbReference>
<feature type="region of interest" description="Disordered" evidence="4">
    <location>
        <begin position="827"/>
        <end position="908"/>
    </location>
</feature>
<evidence type="ECO:0000259" key="5">
    <source>
        <dbReference type="PROSITE" id="PS50097"/>
    </source>
</evidence>
<dbReference type="Pfam" id="PF01344">
    <property type="entry name" value="Kelch_1"/>
    <property type="match status" value="2"/>
</dbReference>
<dbReference type="SMART" id="SM00875">
    <property type="entry name" value="BACK"/>
    <property type="match status" value="1"/>
</dbReference>
<dbReference type="InterPro" id="IPR006652">
    <property type="entry name" value="Kelch_1"/>
</dbReference>
<keyword evidence="3" id="KW-0694">RNA-binding</keyword>
<dbReference type="Gene3D" id="1.25.40.420">
    <property type="match status" value="1"/>
</dbReference>
<dbReference type="Pfam" id="PF07707">
    <property type="entry name" value="BACK"/>
    <property type="match status" value="1"/>
</dbReference>
<dbReference type="Gene3D" id="3.30.70.330">
    <property type="match status" value="2"/>
</dbReference>
<feature type="compositionally biased region" description="Polar residues" evidence="4">
    <location>
        <begin position="866"/>
        <end position="908"/>
    </location>
</feature>
<dbReference type="PROSITE" id="PS50097">
    <property type="entry name" value="BTB"/>
    <property type="match status" value="1"/>
</dbReference>
<evidence type="ECO:0000313" key="9">
    <source>
        <dbReference type="Proteomes" id="UP000677228"/>
    </source>
</evidence>
<dbReference type="InterPro" id="IPR011333">
    <property type="entry name" value="SKP1/BTB/POZ_sf"/>
</dbReference>
<dbReference type="InterPro" id="IPR012677">
    <property type="entry name" value="Nucleotide-bd_a/b_plait_sf"/>
</dbReference>
<evidence type="ECO:0000259" key="6">
    <source>
        <dbReference type="PROSITE" id="PS50102"/>
    </source>
</evidence>
<evidence type="ECO:0000256" key="3">
    <source>
        <dbReference type="PROSITE-ProRule" id="PRU00176"/>
    </source>
</evidence>
<evidence type="ECO:0000313" key="8">
    <source>
        <dbReference type="EMBL" id="CAF3495618.1"/>
    </source>
</evidence>
<feature type="compositionally biased region" description="Low complexity" evidence="4">
    <location>
        <begin position="849"/>
        <end position="863"/>
    </location>
</feature>
<dbReference type="AlphaFoldDB" id="A0A8S2CMT6"/>
<dbReference type="EMBL" id="CAJNOK010000024">
    <property type="protein sequence ID" value="CAF0723391.1"/>
    <property type="molecule type" value="Genomic_DNA"/>
</dbReference>
<evidence type="ECO:0000313" key="7">
    <source>
        <dbReference type="EMBL" id="CAF0723391.1"/>
    </source>
</evidence>
<dbReference type="Gene3D" id="2.120.10.80">
    <property type="entry name" value="Kelch-type beta propeller"/>
    <property type="match status" value="1"/>
</dbReference>
<organism evidence="7 9">
    <name type="scientific">Didymodactylos carnosus</name>
    <dbReference type="NCBI Taxonomy" id="1234261"/>
    <lineage>
        <taxon>Eukaryota</taxon>
        <taxon>Metazoa</taxon>
        <taxon>Spiralia</taxon>
        <taxon>Gnathifera</taxon>
        <taxon>Rotifera</taxon>
        <taxon>Eurotatoria</taxon>
        <taxon>Bdelloidea</taxon>
        <taxon>Philodinida</taxon>
        <taxon>Philodinidae</taxon>
        <taxon>Didymodactylos</taxon>
    </lineage>
</organism>
<name>A0A8S2CMT6_9BILA</name>
<dbReference type="Proteomes" id="UP000682733">
    <property type="component" value="Unassembled WGS sequence"/>
</dbReference>
<reference evidence="7" key="1">
    <citation type="submission" date="2021-02" db="EMBL/GenBank/DDBJ databases">
        <authorList>
            <person name="Nowell W R."/>
        </authorList>
    </citation>
    <scope>NUCLEOTIDE SEQUENCE</scope>
</reference>
<proteinExistence type="predicted"/>
<evidence type="ECO:0000256" key="4">
    <source>
        <dbReference type="SAM" id="MobiDB-lite"/>
    </source>
</evidence>
<comment type="caution">
    <text evidence="7">The sequence shown here is derived from an EMBL/GenBank/DDBJ whole genome shotgun (WGS) entry which is preliminary data.</text>
</comment>
<protein>
    <submittedName>
        <fullName evidence="7">Uncharacterized protein</fullName>
    </submittedName>
</protein>
<dbReference type="GO" id="GO:0003723">
    <property type="term" value="F:RNA binding"/>
    <property type="evidence" value="ECO:0007669"/>
    <property type="project" value="UniProtKB-UniRule"/>
</dbReference>
<feature type="domain" description="RRM" evidence="6">
    <location>
        <begin position="749"/>
        <end position="826"/>
    </location>
</feature>
<feature type="domain" description="BTB" evidence="5">
    <location>
        <begin position="36"/>
        <end position="103"/>
    </location>
</feature>
<dbReference type="PROSITE" id="PS50102">
    <property type="entry name" value="RRM"/>
    <property type="match status" value="2"/>
</dbReference>
<dbReference type="Pfam" id="PF00651">
    <property type="entry name" value="BTB"/>
    <property type="match status" value="1"/>
</dbReference>
<feature type="domain" description="RRM" evidence="6">
    <location>
        <begin position="663"/>
        <end position="750"/>
    </location>
</feature>
<dbReference type="InterPro" id="IPR000504">
    <property type="entry name" value="RRM_dom"/>
</dbReference>
<dbReference type="SUPFAM" id="SSF54928">
    <property type="entry name" value="RNA-binding domain, RBD"/>
    <property type="match status" value="2"/>
</dbReference>
<dbReference type="SMART" id="SM00225">
    <property type="entry name" value="BTB"/>
    <property type="match status" value="1"/>
</dbReference>
<feature type="compositionally biased region" description="Polar residues" evidence="4">
    <location>
        <begin position="1044"/>
        <end position="1058"/>
    </location>
</feature>
<keyword evidence="2" id="KW-0677">Repeat</keyword>
<keyword evidence="1" id="KW-0880">Kelch repeat</keyword>
<dbReference type="InterPro" id="IPR035979">
    <property type="entry name" value="RBD_domain_sf"/>
</dbReference>
<dbReference type="Proteomes" id="UP000677228">
    <property type="component" value="Unassembled WGS sequence"/>
</dbReference>
<feature type="region of interest" description="Disordered" evidence="4">
    <location>
        <begin position="1016"/>
        <end position="1058"/>
    </location>
</feature>